<comment type="caution">
    <text evidence="1">The sequence shown here is derived from an EMBL/GenBank/DDBJ whole genome shotgun (WGS) entry which is preliminary data.</text>
</comment>
<proteinExistence type="predicted"/>
<evidence type="ECO:0000313" key="1">
    <source>
        <dbReference type="EMBL" id="OMJ77920.1"/>
    </source>
</evidence>
<gene>
    <name evidence="1" type="ORF">SteCoe_22395</name>
</gene>
<dbReference type="Proteomes" id="UP000187209">
    <property type="component" value="Unassembled WGS sequence"/>
</dbReference>
<reference evidence="1 2" key="1">
    <citation type="submission" date="2016-11" db="EMBL/GenBank/DDBJ databases">
        <title>The macronuclear genome of Stentor coeruleus: a giant cell with tiny introns.</title>
        <authorList>
            <person name="Slabodnick M."/>
            <person name="Ruby J.G."/>
            <person name="Reiff S.B."/>
            <person name="Swart E.C."/>
            <person name="Gosai S."/>
            <person name="Prabakaran S."/>
            <person name="Witkowska E."/>
            <person name="Larue G.E."/>
            <person name="Fisher S."/>
            <person name="Freeman R.M."/>
            <person name="Gunawardena J."/>
            <person name="Chu W."/>
            <person name="Stover N.A."/>
            <person name="Gregory B.D."/>
            <person name="Nowacki M."/>
            <person name="Derisi J."/>
            <person name="Roy S.W."/>
            <person name="Marshall W.F."/>
            <person name="Sood P."/>
        </authorList>
    </citation>
    <scope>NUCLEOTIDE SEQUENCE [LARGE SCALE GENOMIC DNA]</scope>
    <source>
        <strain evidence="1">WM001</strain>
    </source>
</reference>
<organism evidence="1 2">
    <name type="scientific">Stentor coeruleus</name>
    <dbReference type="NCBI Taxonomy" id="5963"/>
    <lineage>
        <taxon>Eukaryota</taxon>
        <taxon>Sar</taxon>
        <taxon>Alveolata</taxon>
        <taxon>Ciliophora</taxon>
        <taxon>Postciliodesmatophora</taxon>
        <taxon>Heterotrichea</taxon>
        <taxon>Heterotrichida</taxon>
        <taxon>Stentoridae</taxon>
        <taxon>Stentor</taxon>
    </lineage>
</organism>
<dbReference type="EMBL" id="MPUH01000549">
    <property type="protein sequence ID" value="OMJ77920.1"/>
    <property type="molecule type" value="Genomic_DNA"/>
</dbReference>
<dbReference type="AlphaFoldDB" id="A0A1R2BMH3"/>
<name>A0A1R2BMH3_9CILI</name>
<evidence type="ECO:0000313" key="2">
    <source>
        <dbReference type="Proteomes" id="UP000187209"/>
    </source>
</evidence>
<protein>
    <submittedName>
        <fullName evidence="1">Uncharacterized protein</fullName>
    </submittedName>
</protein>
<sequence length="251" mass="28773">MFRRDKKLRKDLESSPASQIKSKIIPCHNSFLYSSFCSFALKLVKIPCLTSSSSTKLKYLLDEQSAWDDIINTYKSFEVLSTNFKAFCIKNHGFNFSNPVFKEIFRKIVDLFKTKYLILSRIDNLCGVFKISCCVDSLESNSPHIEKCVDNWKKLFIWIKKTFVLDIFEEHSDVEELRQNTKIPRKARLKPSLAQAEKSLKGPPSLSIEPGQEIEKIVPKKLGFVKVKTEPSEIVGAFTQFMNAMLGGKLQ</sequence>
<keyword evidence="2" id="KW-1185">Reference proteome</keyword>
<accession>A0A1R2BMH3</accession>